<organism evidence="3 4">
    <name type="scientific">Perkinsus chesapeaki</name>
    <name type="common">Clam parasite</name>
    <name type="synonym">Perkinsus andrewsi</name>
    <dbReference type="NCBI Taxonomy" id="330153"/>
    <lineage>
        <taxon>Eukaryota</taxon>
        <taxon>Sar</taxon>
        <taxon>Alveolata</taxon>
        <taxon>Perkinsozoa</taxon>
        <taxon>Perkinsea</taxon>
        <taxon>Perkinsida</taxon>
        <taxon>Perkinsidae</taxon>
        <taxon>Perkinsus</taxon>
    </lineage>
</organism>
<dbReference type="EMBL" id="JAAPAO010000246">
    <property type="protein sequence ID" value="KAF4666002.1"/>
    <property type="molecule type" value="Genomic_DNA"/>
</dbReference>
<feature type="signal peptide" evidence="2">
    <location>
        <begin position="1"/>
        <end position="19"/>
    </location>
</feature>
<evidence type="ECO:0000256" key="2">
    <source>
        <dbReference type="SAM" id="SignalP"/>
    </source>
</evidence>
<dbReference type="OrthoDB" id="447097at2759"/>
<accession>A0A7J6M368</accession>
<evidence type="ECO:0000313" key="3">
    <source>
        <dbReference type="EMBL" id="KAF4666002.1"/>
    </source>
</evidence>
<keyword evidence="2" id="KW-0732">Signal</keyword>
<keyword evidence="4" id="KW-1185">Reference proteome</keyword>
<feature type="region of interest" description="Disordered" evidence="1">
    <location>
        <begin position="113"/>
        <end position="138"/>
    </location>
</feature>
<evidence type="ECO:0000256" key="1">
    <source>
        <dbReference type="SAM" id="MobiDB-lite"/>
    </source>
</evidence>
<feature type="chain" id="PRO_5029734877" evidence="2">
    <location>
        <begin position="20"/>
        <end position="138"/>
    </location>
</feature>
<protein>
    <submittedName>
        <fullName evidence="3">Uncharacterized protein</fullName>
    </submittedName>
</protein>
<comment type="caution">
    <text evidence="3">The sequence shown here is derived from an EMBL/GenBank/DDBJ whole genome shotgun (WGS) entry which is preliminary data.</text>
</comment>
<feature type="compositionally biased region" description="Pro residues" evidence="1">
    <location>
        <begin position="127"/>
        <end position="138"/>
    </location>
</feature>
<dbReference type="Proteomes" id="UP000591131">
    <property type="component" value="Unassembled WGS sequence"/>
</dbReference>
<name>A0A7J6M368_PERCH</name>
<evidence type="ECO:0000313" key="4">
    <source>
        <dbReference type="Proteomes" id="UP000591131"/>
    </source>
</evidence>
<gene>
    <name evidence="3" type="ORF">FOL47_004315</name>
</gene>
<sequence length="138" mass="14393">MRYLVISLCILALAEEVFGESKCPSGDDQCNNEHPGSYCKYWQRKGATCQYTDTACSCTTPSPTGPSPTGIPCPDGTAYCQQQTGDMSSYCKAAYTQGSGGVCQGGNQACTCGGSTTSEPTTSPVTPTHPPQPTTTKP</sequence>
<reference evidence="3 4" key="1">
    <citation type="submission" date="2020-04" db="EMBL/GenBank/DDBJ databases">
        <title>Perkinsus chesapeaki whole genome sequence.</title>
        <authorList>
            <person name="Bogema D.R."/>
        </authorList>
    </citation>
    <scope>NUCLEOTIDE SEQUENCE [LARGE SCALE GENOMIC DNA]</scope>
    <source>
        <strain evidence="3">ATCC PRA-425</strain>
    </source>
</reference>
<dbReference type="AlphaFoldDB" id="A0A7J6M368"/>
<proteinExistence type="predicted"/>
<feature type="compositionally biased region" description="Low complexity" evidence="1">
    <location>
        <begin position="115"/>
        <end position="126"/>
    </location>
</feature>